<accession>C5CDT4</accession>
<dbReference type="InterPro" id="IPR004300">
    <property type="entry name" value="Glyco_hydro_57_N"/>
</dbReference>
<evidence type="ECO:0008006" key="9">
    <source>
        <dbReference type="Google" id="ProtNLM"/>
    </source>
</evidence>
<feature type="domain" description="1,4-alpha-glucan branching enzyme C-terminal" evidence="6">
    <location>
        <begin position="428"/>
        <end position="529"/>
    </location>
</feature>
<evidence type="ECO:0000256" key="3">
    <source>
        <dbReference type="PIRSR" id="PIRSR640042-1"/>
    </source>
</evidence>
<dbReference type="InterPro" id="IPR040042">
    <property type="entry name" value="Branching_enz_MT3115-like"/>
</dbReference>
<evidence type="ECO:0000256" key="4">
    <source>
        <dbReference type="RuleBase" id="RU361196"/>
    </source>
</evidence>
<dbReference type="HOGENOM" id="CLU_008192_1_0_0"/>
<evidence type="ECO:0000313" key="7">
    <source>
        <dbReference type="EMBL" id="ACR79103.1"/>
    </source>
</evidence>
<evidence type="ECO:0000259" key="6">
    <source>
        <dbReference type="Pfam" id="PF09210"/>
    </source>
</evidence>
<dbReference type="EMBL" id="CP001634">
    <property type="protein sequence ID" value="ACR79103.1"/>
    <property type="molecule type" value="Genomic_DNA"/>
</dbReference>
<dbReference type="AlphaFoldDB" id="C5CDT4"/>
<evidence type="ECO:0000256" key="2">
    <source>
        <dbReference type="ARBA" id="ARBA00023277"/>
    </source>
</evidence>
<dbReference type="KEGG" id="kol:Kole_0378"/>
<dbReference type="Gene3D" id="1.20.1430.10">
    <property type="entry name" value="Families 57/38 glycoside transferase, middle domain"/>
    <property type="match status" value="1"/>
</dbReference>
<dbReference type="STRING" id="521045.Kole_0378"/>
<dbReference type="InterPro" id="IPR037090">
    <property type="entry name" value="57_glycoside_trans_central"/>
</dbReference>
<dbReference type="GO" id="GO:0005576">
    <property type="term" value="C:extracellular region"/>
    <property type="evidence" value="ECO:0007669"/>
    <property type="project" value="TreeGrafter"/>
</dbReference>
<dbReference type="Gene3D" id="3.20.110.10">
    <property type="entry name" value="Glycoside hydrolase 38, N terminal domain"/>
    <property type="match status" value="1"/>
</dbReference>
<dbReference type="Pfam" id="PF03065">
    <property type="entry name" value="Glyco_hydro_57"/>
    <property type="match status" value="1"/>
</dbReference>
<organism evidence="7 8">
    <name type="scientific">Kosmotoga olearia (strain ATCC BAA-1733 / DSM 21960 / TBF 19.5.1)</name>
    <dbReference type="NCBI Taxonomy" id="521045"/>
    <lineage>
        <taxon>Bacteria</taxon>
        <taxon>Thermotogati</taxon>
        <taxon>Thermotogota</taxon>
        <taxon>Thermotogae</taxon>
        <taxon>Kosmotogales</taxon>
        <taxon>Kosmotogaceae</taxon>
        <taxon>Kosmotoga</taxon>
    </lineage>
</organism>
<dbReference type="CDD" id="cd10792">
    <property type="entry name" value="GH57N_AmyC_like"/>
    <property type="match status" value="1"/>
</dbReference>
<sequence length="533" mass="62577">MKKGYFVLVLHAHLPYVNHPDFPQFMEERWLFEAITETYIPLLRVFEKLERDGIRFKITMSITPPLMEMLANPDLKKKYQEHLDKLIELSKKEVERTSKENPKKHKMAKFYLQDFTNIKEYYSRLDGNLIGAFAKFQQKGYLEIITCNATHGFLPLMARYPEAVNAQIEIGVQTYKRHIGNSPNGIWLAECAYVPGIDRFLKENNLSFFFVDSHALWYGDPAPRYGVYRPVITPNNVFVFARDPESSQQVWSAEVGYPSDYRYREFYRDIGFDREDWYIAPNIDPSGQRCNTGIKYHRITGKDVDLNKKELYDIDEAKKAVKEHAKDFATKKKLQVEKLYDNFDGVEPVIVAPFDAELFGHWWYEGPLFIEELFRQLHAIDEVVPTTPPEVISSLEMIQIVTPAASSWGSNGYNEVWLNRKNDWIYRHLDEAVERMIELSKKYQNTHDPLTKRALNQMARELLLAQSSDWAFIMTTGTTVEYAVNRTKTHMKRFLELYDQVISGKINERELKILEWVDGIFPDIDFRIYSKNF</sequence>
<protein>
    <recommendedName>
        <fullName evidence="9">Glycoside hydrolase family 57</fullName>
    </recommendedName>
</protein>
<keyword evidence="2 4" id="KW-0119">Carbohydrate metabolism</keyword>
<reference evidence="7 8" key="1">
    <citation type="submission" date="2009-06" db="EMBL/GenBank/DDBJ databases">
        <title>Complete sequence of Thermotogales bacterium TBF 19.5.1.</title>
        <authorList>
            <consortium name="US DOE Joint Genome Institute"/>
            <person name="Lucas S."/>
            <person name="Copeland A."/>
            <person name="Lapidus A."/>
            <person name="Glavina del Rio T."/>
            <person name="Tice H."/>
            <person name="Bruce D."/>
            <person name="Goodwin L."/>
            <person name="Pitluck S."/>
            <person name="Chertkov O."/>
            <person name="Brettin T."/>
            <person name="Detter J.C."/>
            <person name="Han C."/>
            <person name="Schmutz J."/>
            <person name="Larimer F."/>
            <person name="Land M."/>
            <person name="Hauser L."/>
            <person name="Kyrpides N."/>
            <person name="Ovchinnikova G."/>
            <person name="Noll K."/>
        </authorList>
    </citation>
    <scope>NUCLEOTIDE SEQUENCE [LARGE SCALE GENOMIC DNA]</scope>
    <source>
        <strain evidence="8">ATCC BAA-1733 / DSM 21960 / TBF 19.5.1</strain>
    </source>
</reference>
<dbReference type="SUPFAM" id="SSF88713">
    <property type="entry name" value="Glycoside hydrolase/deacetylase"/>
    <property type="match status" value="1"/>
</dbReference>
<feature type="active site" description="Nucleophile" evidence="3">
    <location>
        <position position="190"/>
    </location>
</feature>
<dbReference type="InterPro" id="IPR027291">
    <property type="entry name" value="Glyco_hydro_38_N_sf"/>
</dbReference>
<feature type="active site" description="Proton donor" evidence="3">
    <location>
        <position position="355"/>
    </location>
</feature>
<dbReference type="PANTHER" id="PTHR41695">
    <property type="entry name" value="1,4-ALPHA-GLUCAN BRANCHING ENZYME RV3031-RELATED"/>
    <property type="match status" value="1"/>
</dbReference>
<dbReference type="InterPro" id="IPR015293">
    <property type="entry name" value="BE_C"/>
</dbReference>
<dbReference type="GO" id="GO:0003844">
    <property type="term" value="F:1,4-alpha-glucan branching enzyme activity"/>
    <property type="evidence" value="ECO:0007669"/>
    <property type="project" value="InterPro"/>
</dbReference>
<dbReference type="Pfam" id="PF09210">
    <property type="entry name" value="BE_C"/>
    <property type="match status" value="1"/>
</dbReference>
<dbReference type="GO" id="GO:0030979">
    <property type="term" value="P:alpha-glucan biosynthetic process"/>
    <property type="evidence" value="ECO:0007669"/>
    <property type="project" value="InterPro"/>
</dbReference>
<dbReference type="SUPFAM" id="SSF88688">
    <property type="entry name" value="Families 57/38 glycoside transferase middle domain"/>
    <property type="match status" value="1"/>
</dbReference>
<evidence type="ECO:0000256" key="1">
    <source>
        <dbReference type="ARBA" id="ARBA00006821"/>
    </source>
</evidence>
<comment type="similarity">
    <text evidence="1 4">Belongs to the glycosyl hydrolase 57 family.</text>
</comment>
<proteinExistence type="inferred from homology"/>
<dbReference type="InterPro" id="IPR028995">
    <property type="entry name" value="Glyco_hydro_57/38_cen_sf"/>
</dbReference>
<dbReference type="RefSeq" id="WP_012744890.1">
    <property type="nucleotide sequence ID" value="NC_012785.1"/>
</dbReference>
<dbReference type="InterPro" id="IPR011330">
    <property type="entry name" value="Glyco_hydro/deAcase_b/a-brl"/>
</dbReference>
<evidence type="ECO:0000313" key="8">
    <source>
        <dbReference type="Proteomes" id="UP000002382"/>
    </source>
</evidence>
<evidence type="ECO:0000259" key="5">
    <source>
        <dbReference type="Pfam" id="PF03065"/>
    </source>
</evidence>
<gene>
    <name evidence="7" type="ordered locus">Kole_0378</name>
</gene>
<dbReference type="eggNOG" id="COG1543">
    <property type="taxonomic scope" value="Bacteria"/>
</dbReference>
<dbReference type="Proteomes" id="UP000002382">
    <property type="component" value="Chromosome"/>
</dbReference>
<dbReference type="PANTHER" id="PTHR41695:SF1">
    <property type="entry name" value="1,4-ALPHA-GLUCAN BRANCHING ENZYME TK1436"/>
    <property type="match status" value="1"/>
</dbReference>
<dbReference type="OrthoDB" id="9803279at2"/>
<feature type="domain" description="Glycoside hydrolase family 57 N-terminal" evidence="5">
    <location>
        <begin position="7"/>
        <end position="394"/>
    </location>
</feature>
<dbReference type="CAZy" id="GH57">
    <property type="family name" value="Glycoside Hydrolase Family 57"/>
</dbReference>
<name>C5CDT4_KOSOT</name>
<keyword evidence="8" id="KW-1185">Reference proteome</keyword>
<reference evidence="7 8" key="2">
    <citation type="journal article" date="2011" name="J. Bacteriol.">
        <title>Genome Sequence of Kosmotoga olearia Strain TBF 19.5.1, a Thermophilic Bacterium with a Wide Growth Temperature Range, Isolated from the Troll B Oil Platform in the North Sea.</title>
        <authorList>
            <person name="Swithers K.S."/>
            <person name="Dipippo J.L."/>
            <person name="Bruce D.C."/>
            <person name="Detter C."/>
            <person name="Tapia R."/>
            <person name="Han S."/>
            <person name="Goodwin L.A."/>
            <person name="Han J."/>
            <person name="Woyke T."/>
            <person name="Pitluck S."/>
            <person name="Pennacchio L."/>
            <person name="Nolan M."/>
            <person name="Mikhailova N."/>
            <person name="Land M.L."/>
            <person name="Nesbo C.L."/>
            <person name="Gogarten J.P."/>
            <person name="Noll K.M."/>
        </authorList>
    </citation>
    <scope>NUCLEOTIDE SEQUENCE [LARGE SCALE GENOMIC DNA]</scope>
    <source>
        <strain evidence="8">ATCC BAA-1733 / DSM 21960 / TBF 19.5.1</strain>
    </source>
</reference>